<dbReference type="Gene3D" id="3.40.50.2300">
    <property type="match status" value="1"/>
</dbReference>
<dbReference type="InterPro" id="IPR001789">
    <property type="entry name" value="Sig_transdc_resp-reg_receiver"/>
</dbReference>
<dbReference type="PRINTS" id="PR01590">
    <property type="entry name" value="HTHFIS"/>
</dbReference>
<dbReference type="CDD" id="cd00009">
    <property type="entry name" value="AAA"/>
    <property type="match status" value="1"/>
</dbReference>
<dbReference type="Pfam" id="PF25601">
    <property type="entry name" value="AAA_lid_14"/>
    <property type="match status" value="1"/>
</dbReference>
<evidence type="ECO:0000256" key="12">
    <source>
        <dbReference type="ARBA" id="ARBA00023163"/>
    </source>
</evidence>
<dbReference type="EMBL" id="VITN01000002">
    <property type="protein sequence ID" value="TWB23747.1"/>
    <property type="molecule type" value="Genomic_DNA"/>
</dbReference>
<feature type="domain" description="Response regulatory" evidence="19">
    <location>
        <begin position="3"/>
        <end position="117"/>
    </location>
</feature>
<dbReference type="SUPFAM" id="SSF52172">
    <property type="entry name" value="CheY-like"/>
    <property type="match status" value="1"/>
</dbReference>
<proteinExistence type="predicted"/>
<keyword evidence="13" id="KW-0535">Nitrogen fixation</keyword>
<keyword evidence="11" id="KW-0010">Activator</keyword>
<evidence type="ECO:0000256" key="15">
    <source>
        <dbReference type="ARBA" id="ARBA00031910"/>
    </source>
</evidence>
<keyword evidence="12" id="KW-0804">Transcription</keyword>
<feature type="domain" description="Sigma-54 factor interaction" evidence="18">
    <location>
        <begin position="137"/>
        <end position="359"/>
    </location>
</feature>
<dbReference type="PROSITE" id="PS00675">
    <property type="entry name" value="SIGMA54_INTERACT_1"/>
    <property type="match status" value="1"/>
</dbReference>
<dbReference type="Gene3D" id="1.10.10.60">
    <property type="entry name" value="Homeodomain-like"/>
    <property type="match status" value="1"/>
</dbReference>
<evidence type="ECO:0000256" key="7">
    <source>
        <dbReference type="ARBA" id="ARBA00022840"/>
    </source>
</evidence>
<keyword evidence="3" id="KW-0963">Cytoplasm</keyword>
<evidence type="ECO:0000259" key="19">
    <source>
        <dbReference type="PROSITE" id="PS50110"/>
    </source>
</evidence>
<dbReference type="Gene3D" id="1.10.8.60">
    <property type="match status" value="1"/>
</dbReference>
<dbReference type="OrthoDB" id="9761019at2"/>
<dbReference type="GO" id="GO:0043565">
    <property type="term" value="F:sequence-specific DNA binding"/>
    <property type="evidence" value="ECO:0007669"/>
    <property type="project" value="InterPro"/>
</dbReference>
<name>A0A560FQ36_9PROT</name>
<evidence type="ECO:0000256" key="3">
    <source>
        <dbReference type="ARBA" id="ARBA00022490"/>
    </source>
</evidence>
<comment type="caution">
    <text evidence="20">The sequence shown here is derived from an EMBL/GenBank/DDBJ whole genome shotgun (WGS) entry which is preliminary data.</text>
</comment>
<sequence>MATVLIVDDDAALRDALGEVVADCGHAPRFAPSGEIALTMLANDTVDAMILDLRMPGLDGLEVLRRVRTRSTSLPVTVLTAHASAANTIEAMRLGAFDHLTKPVGRAELVRVVRGMLALNEGWAGSNGKPAVQPEGLIGVCEAMRAVQKTIGLLADSDTTVLITGETGTGKEVVARAIHDHGNRAAAPFVAVNCAAIPSELMESELFGHVKGAFTGASTDRMGAFRQAAGGTLFLDEIGDMDMALQAKILRALQERTVTPIGGKPLSVDVRVVAATHRDLRQRVREGGFREDLFYRLHVIPIHLPPLRERRADILPLAEAFLAQAGNKALDADAAARLVAHNWPGNVRELRNVVERVAVLVRGPVVTAADIDFLGRSDHPRPADGPADPPDDDLASAVAKLETAMIRRALDRCAGNRTEAARLLGIHRPLLYAKMKRYGIEVFEEQTASVSNPDAAEGA</sequence>
<evidence type="ECO:0000256" key="10">
    <source>
        <dbReference type="ARBA" id="ARBA00023125"/>
    </source>
</evidence>
<dbReference type="Pfam" id="PF02954">
    <property type="entry name" value="HTH_8"/>
    <property type="match status" value="1"/>
</dbReference>
<dbReference type="InterPro" id="IPR058031">
    <property type="entry name" value="AAA_lid_NorR"/>
</dbReference>
<dbReference type="GO" id="GO:0006355">
    <property type="term" value="P:regulation of DNA-templated transcription"/>
    <property type="evidence" value="ECO:0007669"/>
    <property type="project" value="InterPro"/>
</dbReference>
<dbReference type="CDD" id="cd00156">
    <property type="entry name" value="REC"/>
    <property type="match status" value="1"/>
</dbReference>
<dbReference type="AlphaFoldDB" id="A0A560FQ36"/>
<keyword evidence="4" id="KW-0678">Repressor</keyword>
<evidence type="ECO:0000256" key="4">
    <source>
        <dbReference type="ARBA" id="ARBA00022491"/>
    </source>
</evidence>
<protein>
    <recommendedName>
        <fullName evidence="2">DNA-binding transcriptional regulator NtrC</fullName>
    </recommendedName>
    <alternativeName>
        <fullName evidence="14">Nitrogen regulation protein NR(I)</fullName>
    </alternativeName>
    <alternativeName>
        <fullName evidence="15">Nitrogen regulator I</fullName>
    </alternativeName>
</protein>
<dbReference type="InterPro" id="IPR025662">
    <property type="entry name" value="Sigma_54_int_dom_ATP-bd_1"/>
</dbReference>
<evidence type="ECO:0000259" key="18">
    <source>
        <dbReference type="PROSITE" id="PS50045"/>
    </source>
</evidence>
<keyword evidence="6" id="KW-0547">Nucleotide-binding</keyword>
<comment type="subcellular location">
    <subcellularLocation>
        <location evidence="1">Cytoplasm</location>
    </subcellularLocation>
</comment>
<dbReference type="PROSITE" id="PS50110">
    <property type="entry name" value="RESPONSE_REGULATORY"/>
    <property type="match status" value="1"/>
</dbReference>
<evidence type="ECO:0000313" key="21">
    <source>
        <dbReference type="Proteomes" id="UP000319859"/>
    </source>
</evidence>
<dbReference type="Proteomes" id="UP000319859">
    <property type="component" value="Unassembled WGS sequence"/>
</dbReference>
<keyword evidence="7" id="KW-0067">ATP-binding</keyword>
<dbReference type="InterPro" id="IPR003593">
    <property type="entry name" value="AAA+_ATPase"/>
</dbReference>
<organism evidence="20 21">
    <name type="scientific">Nitrospirillum amazonense</name>
    <dbReference type="NCBI Taxonomy" id="28077"/>
    <lineage>
        <taxon>Bacteria</taxon>
        <taxon>Pseudomonadati</taxon>
        <taxon>Pseudomonadota</taxon>
        <taxon>Alphaproteobacteria</taxon>
        <taxon>Rhodospirillales</taxon>
        <taxon>Azospirillaceae</taxon>
        <taxon>Nitrospirillum</taxon>
    </lineage>
</organism>
<dbReference type="InterPro" id="IPR025943">
    <property type="entry name" value="Sigma_54_int_dom_ATP-bd_2"/>
</dbReference>
<evidence type="ECO:0000256" key="6">
    <source>
        <dbReference type="ARBA" id="ARBA00022741"/>
    </source>
</evidence>
<gene>
    <name evidence="20" type="ORF">FBZ89_102504</name>
</gene>
<evidence type="ECO:0000256" key="9">
    <source>
        <dbReference type="ARBA" id="ARBA00023015"/>
    </source>
</evidence>
<dbReference type="GO" id="GO:0005524">
    <property type="term" value="F:ATP binding"/>
    <property type="evidence" value="ECO:0007669"/>
    <property type="project" value="UniProtKB-KW"/>
</dbReference>
<dbReference type="InterPro" id="IPR025944">
    <property type="entry name" value="Sigma_54_int_dom_CS"/>
</dbReference>
<evidence type="ECO:0000256" key="1">
    <source>
        <dbReference type="ARBA" id="ARBA00004496"/>
    </source>
</evidence>
<keyword evidence="9" id="KW-0805">Transcription regulation</keyword>
<dbReference type="PROSITE" id="PS00688">
    <property type="entry name" value="SIGMA54_INTERACT_3"/>
    <property type="match status" value="1"/>
</dbReference>
<dbReference type="SUPFAM" id="SSF52540">
    <property type="entry name" value="P-loop containing nucleoside triphosphate hydrolases"/>
    <property type="match status" value="1"/>
</dbReference>
<dbReference type="InterPro" id="IPR002197">
    <property type="entry name" value="HTH_Fis"/>
</dbReference>
<evidence type="ECO:0000256" key="5">
    <source>
        <dbReference type="ARBA" id="ARBA00022553"/>
    </source>
</evidence>
<keyword evidence="10 20" id="KW-0238">DNA-binding</keyword>
<dbReference type="PANTHER" id="PTHR32071">
    <property type="entry name" value="TRANSCRIPTIONAL REGULATORY PROTEIN"/>
    <property type="match status" value="1"/>
</dbReference>
<dbReference type="SMART" id="SM00382">
    <property type="entry name" value="AAA"/>
    <property type="match status" value="1"/>
</dbReference>
<dbReference type="PROSITE" id="PS00676">
    <property type="entry name" value="SIGMA54_INTERACT_2"/>
    <property type="match status" value="1"/>
</dbReference>
<evidence type="ECO:0000256" key="17">
    <source>
        <dbReference type="PROSITE-ProRule" id="PRU00169"/>
    </source>
</evidence>
<dbReference type="GO" id="GO:0005737">
    <property type="term" value="C:cytoplasm"/>
    <property type="evidence" value="ECO:0007669"/>
    <property type="project" value="UniProtKB-SubCell"/>
</dbReference>
<accession>A0A560FQ36</accession>
<dbReference type="PANTHER" id="PTHR32071:SF95">
    <property type="entry name" value="DNA-BINDING TRANSCRIPTIONAL REGULATOR NTRC"/>
    <property type="match status" value="1"/>
</dbReference>
<dbReference type="Pfam" id="PF00072">
    <property type="entry name" value="Response_reg"/>
    <property type="match status" value="1"/>
</dbReference>
<reference evidence="20 21" key="1">
    <citation type="submission" date="2019-06" db="EMBL/GenBank/DDBJ databases">
        <title>Genomic Encyclopedia of Type Strains, Phase IV (KMG-V): Genome sequencing to study the core and pangenomes of soil and plant-associated prokaryotes.</title>
        <authorList>
            <person name="Whitman W."/>
        </authorList>
    </citation>
    <scope>NUCLEOTIDE SEQUENCE [LARGE SCALE GENOMIC DNA]</scope>
    <source>
        <strain evidence="20 21">BR 11880</strain>
    </source>
</reference>
<evidence type="ECO:0000256" key="11">
    <source>
        <dbReference type="ARBA" id="ARBA00023159"/>
    </source>
</evidence>
<evidence type="ECO:0000256" key="16">
    <source>
        <dbReference type="ARBA" id="ARBA00043886"/>
    </source>
</evidence>
<dbReference type="RefSeq" id="WP_145748915.1">
    <property type="nucleotide sequence ID" value="NZ_VITN01000002.1"/>
</dbReference>
<dbReference type="InterPro" id="IPR011006">
    <property type="entry name" value="CheY-like_superfamily"/>
</dbReference>
<comment type="function">
    <text evidence="16">Member of the two-component regulatory system NtrB/NtrC, which controls expression of the nitrogen-regulated (ntr) genes in response to nitrogen limitation. Phosphorylated NtrC binds directly to DNA and stimulates the formation of open promoter-sigma54-RNA polymerase complexes.</text>
</comment>
<dbReference type="GO" id="GO:0000160">
    <property type="term" value="P:phosphorelay signal transduction system"/>
    <property type="evidence" value="ECO:0007669"/>
    <property type="project" value="UniProtKB-KW"/>
</dbReference>
<dbReference type="Gene3D" id="3.40.50.300">
    <property type="entry name" value="P-loop containing nucleotide triphosphate hydrolases"/>
    <property type="match status" value="1"/>
</dbReference>
<evidence type="ECO:0000256" key="2">
    <source>
        <dbReference type="ARBA" id="ARBA00019059"/>
    </source>
</evidence>
<dbReference type="SUPFAM" id="SSF46689">
    <property type="entry name" value="Homeodomain-like"/>
    <property type="match status" value="1"/>
</dbReference>
<keyword evidence="8" id="KW-0902">Two-component regulatory system</keyword>
<dbReference type="FunFam" id="3.40.50.300:FF:000006">
    <property type="entry name" value="DNA-binding transcriptional regulator NtrC"/>
    <property type="match status" value="1"/>
</dbReference>
<dbReference type="InterPro" id="IPR027417">
    <property type="entry name" value="P-loop_NTPase"/>
</dbReference>
<evidence type="ECO:0000256" key="13">
    <source>
        <dbReference type="ARBA" id="ARBA00023231"/>
    </source>
</evidence>
<evidence type="ECO:0000256" key="14">
    <source>
        <dbReference type="ARBA" id="ARBA00029881"/>
    </source>
</evidence>
<dbReference type="InterPro" id="IPR009057">
    <property type="entry name" value="Homeodomain-like_sf"/>
</dbReference>
<dbReference type="InterPro" id="IPR002078">
    <property type="entry name" value="Sigma_54_int"/>
</dbReference>
<evidence type="ECO:0000313" key="20">
    <source>
        <dbReference type="EMBL" id="TWB23747.1"/>
    </source>
</evidence>
<dbReference type="Pfam" id="PF00158">
    <property type="entry name" value="Sigma54_activat"/>
    <property type="match status" value="1"/>
</dbReference>
<feature type="modified residue" description="4-aspartylphosphate" evidence="17">
    <location>
        <position position="52"/>
    </location>
</feature>
<dbReference type="SMART" id="SM00448">
    <property type="entry name" value="REC"/>
    <property type="match status" value="1"/>
</dbReference>
<evidence type="ECO:0000256" key="8">
    <source>
        <dbReference type="ARBA" id="ARBA00023012"/>
    </source>
</evidence>
<dbReference type="PROSITE" id="PS50045">
    <property type="entry name" value="SIGMA54_INTERACT_4"/>
    <property type="match status" value="1"/>
</dbReference>
<keyword evidence="5 17" id="KW-0597">Phosphoprotein</keyword>